<protein>
    <recommendedName>
        <fullName evidence="2">Ubiquitin-like domain-containing protein</fullName>
    </recommendedName>
</protein>
<proteinExistence type="predicted"/>
<gene>
    <name evidence="3" type="ORF">CYCCA115_LOCUS12057</name>
</gene>
<dbReference type="EMBL" id="CAKOGP040001758">
    <property type="protein sequence ID" value="CAJ1949362.1"/>
    <property type="molecule type" value="Genomic_DNA"/>
</dbReference>
<accession>A0AAD2FQH2</accession>
<dbReference type="SUPFAM" id="SSF54236">
    <property type="entry name" value="Ubiquitin-like"/>
    <property type="match status" value="10"/>
</dbReference>
<reference evidence="3" key="1">
    <citation type="submission" date="2023-08" db="EMBL/GenBank/DDBJ databases">
        <authorList>
            <person name="Audoor S."/>
            <person name="Bilcke G."/>
        </authorList>
    </citation>
    <scope>NUCLEOTIDE SEQUENCE</scope>
</reference>
<dbReference type="CDD" id="cd17039">
    <property type="entry name" value="Ubl_ubiquitin_like"/>
    <property type="match status" value="8"/>
</dbReference>
<feature type="domain" description="Ubiquitin-like" evidence="2">
    <location>
        <begin position="2"/>
        <end position="48"/>
    </location>
</feature>
<evidence type="ECO:0000313" key="4">
    <source>
        <dbReference type="Proteomes" id="UP001295423"/>
    </source>
</evidence>
<feature type="compositionally biased region" description="Basic and acidic residues" evidence="1">
    <location>
        <begin position="792"/>
        <end position="810"/>
    </location>
</feature>
<evidence type="ECO:0000259" key="2">
    <source>
        <dbReference type="PROSITE" id="PS50053"/>
    </source>
</evidence>
<feature type="domain" description="Ubiquitin-like" evidence="2">
    <location>
        <begin position="595"/>
        <end position="663"/>
    </location>
</feature>
<dbReference type="InterPro" id="IPR019956">
    <property type="entry name" value="Ubiquitin_dom"/>
</dbReference>
<dbReference type="InterPro" id="IPR050158">
    <property type="entry name" value="Ubiquitin_ubiquitin-like"/>
</dbReference>
<sequence length="850" mass="97427">MIRIQVFDPRGKKVEVDVDPNSSIKDVMAQVETETGLEKETQRFTIHGDRNVFLEPMKIYIRDSKGSKFLIDNVEPLDSIDDIKKRLEAQENIPADDQYLLFGETPLNDGTKKLFDYGIKHRAWLDLEPMKINIKTTKGEVFELVVDPNDTVADVKKQINETKKIPLDEIILTFNGESIKDESKLSECGVRHRDTLNLEKIKIHVKNGTNRGKGKVHTFEFEPTDKVEAIKKIIASSSKIGIPVQEQLLFFQGEMLVEPGKTLRECNLKHESTVDLEQMKIKVSTFNGDKFKMDVEQTDTIEDIKEKIMEKKGIPMKDQILLFNGKKLPLKGDVESPTGEQLKDIDMTLFDCGIHHLDKLVVEEHMKVLVQDDTKEGGGKVYTLYTEETYPISRVMDMIADEVGMPKEKQLLSYEERFIIEKDVATTLKDYGIKHKTTIHLVPMIVNIKTFQGDTFPLAVEPTDTVQSIKDRITEMKEIPLKDQIILFNDERLNDPNKSLADCGIQHLDTMTVEEHMKVFVQDDTKNGGGKVYTFYTEETFSISKITDMIAEEVGIPQKKQLLSYADSLIFDKDLGTTLKDYGIKHKSTIFLVQMMINVKTFQGDAFMMTVDPSDKCRRIKTKVKDVKDIPLNDQILIFNDQRVSDMDSMKDCGIKHGDTVFINQAMKVNIQDDTRGANEKVYTFYMEENDTIHMVAMLIQNKIGIEKDKQRMTFKDEKLEEEDKSLKDCGIKHDDTIHVKKSYIPVDWKKTVEEKYGKVKVTTYNVDYTLDKGVIAGIKGEKEVTIDVTGRRRSEMADQQKEFMAERAKSPKKSPKKGRRSMKEFLDDVAVSKEKLAELEKADLEKEDK</sequence>
<feature type="domain" description="Ubiquitin-like" evidence="2">
    <location>
        <begin position="279"/>
        <end position="328"/>
    </location>
</feature>
<organism evidence="3 4">
    <name type="scientific">Cylindrotheca closterium</name>
    <dbReference type="NCBI Taxonomy" id="2856"/>
    <lineage>
        <taxon>Eukaryota</taxon>
        <taxon>Sar</taxon>
        <taxon>Stramenopiles</taxon>
        <taxon>Ochrophyta</taxon>
        <taxon>Bacillariophyta</taxon>
        <taxon>Bacillariophyceae</taxon>
        <taxon>Bacillariophycidae</taxon>
        <taxon>Bacillariales</taxon>
        <taxon>Bacillariaceae</taxon>
        <taxon>Cylindrotheca</taxon>
    </lineage>
</organism>
<dbReference type="Pfam" id="PF00240">
    <property type="entry name" value="ubiquitin"/>
    <property type="match status" value="9"/>
</dbReference>
<feature type="domain" description="Ubiquitin-like" evidence="2">
    <location>
        <begin position="130"/>
        <end position="198"/>
    </location>
</feature>
<evidence type="ECO:0000313" key="3">
    <source>
        <dbReference type="EMBL" id="CAJ1949362.1"/>
    </source>
</evidence>
<dbReference type="InterPro" id="IPR029071">
    <property type="entry name" value="Ubiquitin-like_domsf"/>
</dbReference>
<feature type="domain" description="Ubiquitin-like" evidence="2">
    <location>
        <begin position="57"/>
        <end position="127"/>
    </location>
</feature>
<feature type="domain" description="Ubiquitin-like" evidence="2">
    <location>
        <begin position="366"/>
        <end position="442"/>
    </location>
</feature>
<comment type="caution">
    <text evidence="3">The sequence shown here is derived from an EMBL/GenBank/DDBJ whole genome shotgun (WGS) entry which is preliminary data.</text>
</comment>
<feature type="domain" description="Ubiquitin-like" evidence="2">
    <location>
        <begin position="201"/>
        <end position="276"/>
    </location>
</feature>
<dbReference type="PANTHER" id="PTHR10666">
    <property type="entry name" value="UBIQUITIN"/>
    <property type="match status" value="1"/>
</dbReference>
<dbReference type="Proteomes" id="UP001295423">
    <property type="component" value="Unassembled WGS sequence"/>
</dbReference>
<dbReference type="Gene3D" id="3.10.20.90">
    <property type="entry name" value="Phosphatidylinositol 3-kinase Catalytic Subunit, Chain A, domain 1"/>
    <property type="match status" value="9"/>
</dbReference>
<dbReference type="PROSITE" id="PS50053">
    <property type="entry name" value="UBIQUITIN_2"/>
    <property type="match status" value="10"/>
</dbReference>
<evidence type="ECO:0000256" key="1">
    <source>
        <dbReference type="SAM" id="MobiDB-lite"/>
    </source>
</evidence>
<dbReference type="AlphaFoldDB" id="A0AAD2FQH2"/>
<feature type="domain" description="Ubiquitin-like" evidence="2">
    <location>
        <begin position="444"/>
        <end position="513"/>
    </location>
</feature>
<dbReference type="InterPro" id="IPR000626">
    <property type="entry name" value="Ubiquitin-like_dom"/>
</dbReference>
<name>A0AAD2FQH2_9STRA</name>
<keyword evidence="4" id="KW-1185">Reference proteome</keyword>
<dbReference type="PRINTS" id="PR00348">
    <property type="entry name" value="UBIQUITIN"/>
</dbReference>
<dbReference type="SMART" id="SM00213">
    <property type="entry name" value="UBQ"/>
    <property type="match status" value="9"/>
</dbReference>
<feature type="domain" description="Ubiquitin-like" evidence="2">
    <location>
        <begin position="517"/>
        <end position="593"/>
    </location>
</feature>
<feature type="domain" description="Ubiquitin-like" evidence="2">
    <location>
        <begin position="667"/>
        <end position="740"/>
    </location>
</feature>
<feature type="region of interest" description="Disordered" evidence="1">
    <location>
        <begin position="792"/>
        <end position="826"/>
    </location>
</feature>
<feature type="compositionally biased region" description="Basic residues" evidence="1">
    <location>
        <begin position="811"/>
        <end position="821"/>
    </location>
</feature>